<keyword evidence="2" id="KW-1133">Transmembrane helix</keyword>
<name>A0A0T6LRV0_WENVI</name>
<dbReference type="RefSeq" id="WP_058032842.1">
    <property type="nucleotide sequence ID" value="NZ_LLZU01000018.1"/>
</dbReference>
<evidence type="ECO:0000313" key="4">
    <source>
        <dbReference type="Proteomes" id="UP000050867"/>
    </source>
</evidence>
<gene>
    <name evidence="3" type="ORF">AQ490_23160</name>
</gene>
<comment type="caution">
    <text evidence="3">The sequence shown here is derived from an EMBL/GenBank/DDBJ whole genome shotgun (WGS) entry which is preliminary data.</text>
</comment>
<organism evidence="3 4">
    <name type="scientific">Wenjunlia vitaminophila</name>
    <name type="common">Streptomyces vitaminophilus</name>
    <dbReference type="NCBI Taxonomy" id="76728"/>
    <lineage>
        <taxon>Bacteria</taxon>
        <taxon>Bacillati</taxon>
        <taxon>Actinomycetota</taxon>
        <taxon>Actinomycetes</taxon>
        <taxon>Kitasatosporales</taxon>
        <taxon>Streptomycetaceae</taxon>
        <taxon>Wenjunlia</taxon>
    </lineage>
</organism>
<reference evidence="3 4" key="1">
    <citation type="submission" date="2015-10" db="EMBL/GenBank/DDBJ databases">
        <title>Draft genome sequence of pyrrolomycin-producing Streptomyces vitaminophilus.</title>
        <authorList>
            <person name="Graham D.E."/>
            <person name="Mahan K.M."/>
            <person name="Klingeman D.M."/>
            <person name="Hettich R.L."/>
            <person name="Parry R.J."/>
        </authorList>
    </citation>
    <scope>NUCLEOTIDE SEQUENCE [LARGE SCALE GENOMIC DNA]</scope>
    <source>
        <strain evidence="3 4">ATCC 31673</strain>
    </source>
</reference>
<evidence type="ECO:0000313" key="3">
    <source>
        <dbReference type="EMBL" id="KRV48773.1"/>
    </source>
</evidence>
<protein>
    <submittedName>
        <fullName evidence="3">Uncharacterized protein</fullName>
    </submittedName>
</protein>
<keyword evidence="2" id="KW-0812">Transmembrane</keyword>
<evidence type="ECO:0000256" key="1">
    <source>
        <dbReference type="SAM" id="MobiDB-lite"/>
    </source>
</evidence>
<keyword evidence="4" id="KW-1185">Reference proteome</keyword>
<feature type="region of interest" description="Disordered" evidence="1">
    <location>
        <begin position="64"/>
        <end position="83"/>
    </location>
</feature>
<keyword evidence="2" id="KW-0472">Membrane</keyword>
<feature type="transmembrane region" description="Helical" evidence="2">
    <location>
        <begin position="90"/>
        <end position="108"/>
    </location>
</feature>
<evidence type="ECO:0000256" key="2">
    <source>
        <dbReference type="SAM" id="Phobius"/>
    </source>
</evidence>
<proteinExistence type="predicted"/>
<sequence>MADDPTPGEVTRRLEDVRVDLKEDVRDVHTRLDTKVSAERYQLEQQAALERERSLTERVKALETARQREVEERRQDEQRQAERRAVDRRLAFTALVAPVLILILNLYLNSRGAR</sequence>
<dbReference type="Proteomes" id="UP000050867">
    <property type="component" value="Unassembled WGS sequence"/>
</dbReference>
<dbReference type="AlphaFoldDB" id="A0A0T6LRV0"/>
<dbReference type="EMBL" id="LLZU01000018">
    <property type="protein sequence ID" value="KRV48773.1"/>
    <property type="molecule type" value="Genomic_DNA"/>
</dbReference>
<dbReference type="STRING" id="76728.AQ490_23160"/>
<accession>A0A0T6LRV0</accession>
<dbReference type="OrthoDB" id="4263358at2"/>